<dbReference type="GO" id="GO:0043565">
    <property type="term" value="F:sequence-specific DNA binding"/>
    <property type="evidence" value="ECO:0007669"/>
    <property type="project" value="InterPro"/>
</dbReference>
<organism evidence="6 7">
    <name type="scientific">Pseudomonas mangrovi</name>
    <dbReference type="NCBI Taxonomy" id="2161748"/>
    <lineage>
        <taxon>Bacteria</taxon>
        <taxon>Pseudomonadati</taxon>
        <taxon>Pseudomonadota</taxon>
        <taxon>Gammaproteobacteria</taxon>
        <taxon>Pseudomonadales</taxon>
        <taxon>Pseudomonadaceae</taxon>
        <taxon>Pseudomonas</taxon>
    </lineage>
</organism>
<comment type="subcellular location">
    <subcellularLocation>
        <location evidence="1">Cytoplasm</location>
    </subcellularLocation>
</comment>
<dbReference type="PROSITE" id="PS01124">
    <property type="entry name" value="HTH_ARAC_FAMILY_2"/>
    <property type="match status" value="1"/>
</dbReference>
<evidence type="ECO:0000313" key="6">
    <source>
        <dbReference type="EMBL" id="PTU74696.1"/>
    </source>
</evidence>
<name>A0A2T5PAB7_9PSED</name>
<evidence type="ECO:0000256" key="2">
    <source>
        <dbReference type="ARBA" id="ARBA00023015"/>
    </source>
</evidence>
<protein>
    <recommendedName>
        <fullName evidence="5">HTH araC/xylS-type domain-containing protein</fullName>
    </recommendedName>
</protein>
<dbReference type="PROSITE" id="PS00041">
    <property type="entry name" value="HTH_ARAC_FAMILY_1"/>
    <property type="match status" value="1"/>
</dbReference>
<dbReference type="AlphaFoldDB" id="A0A2T5PAB7"/>
<keyword evidence="7" id="KW-1185">Reference proteome</keyword>
<dbReference type="Proteomes" id="UP000244064">
    <property type="component" value="Unassembled WGS sequence"/>
</dbReference>
<dbReference type="PANTHER" id="PTHR46796">
    <property type="entry name" value="HTH-TYPE TRANSCRIPTIONAL ACTIVATOR RHAS-RELATED"/>
    <property type="match status" value="1"/>
</dbReference>
<keyword evidence="3" id="KW-0238">DNA-binding</keyword>
<dbReference type="OrthoDB" id="6003540at2"/>
<sequence>MVLNQQHGDSIANSRQLLLSAKVEDASIQAALQPWIEMECYQLGRGQQLAQMEILDLGSQHIVRESQTAAVQKLGVMPANLCTLSYCTPDPNFRFSDFAAAERDTVFFMPAHTEFDIYVPAGAQTAYVCLNQDEFLDGARTRNPAKWESTPEQLQQLQTAHQAALKHAINLWLNTTSKLSTSSAAVNESQLRHLLLESILQVATAPSSDEPPAQASERARGFNACRMARTFVEASLAVDVVPTITDICRAIGVSERTLQYAFRTYVDMSPIAYLRLYRLNRVRATLRTADPKTTTVTAVAMRFGFLHLGRFAIDYRTLFDESPSATLSS</sequence>
<evidence type="ECO:0000256" key="4">
    <source>
        <dbReference type="ARBA" id="ARBA00023163"/>
    </source>
</evidence>
<reference evidence="6 7" key="1">
    <citation type="submission" date="2018-04" db="EMBL/GenBank/DDBJ databases">
        <title>Pseudomonas sp. nov., isolated from mangrove soil.</title>
        <authorList>
            <person name="Chen C."/>
        </authorList>
    </citation>
    <scope>NUCLEOTIDE SEQUENCE [LARGE SCALE GENOMIC DNA]</scope>
    <source>
        <strain evidence="6 7">TC-11</strain>
    </source>
</reference>
<evidence type="ECO:0000256" key="3">
    <source>
        <dbReference type="ARBA" id="ARBA00023125"/>
    </source>
</evidence>
<dbReference type="GO" id="GO:0005737">
    <property type="term" value="C:cytoplasm"/>
    <property type="evidence" value="ECO:0007669"/>
    <property type="project" value="UniProtKB-SubCell"/>
</dbReference>
<evidence type="ECO:0000313" key="7">
    <source>
        <dbReference type="Proteomes" id="UP000244064"/>
    </source>
</evidence>
<dbReference type="PANTHER" id="PTHR46796:SF12">
    <property type="entry name" value="HTH-TYPE DNA-BINDING TRANSCRIPTIONAL ACTIVATOR EUTR"/>
    <property type="match status" value="1"/>
</dbReference>
<dbReference type="SMART" id="SM00342">
    <property type="entry name" value="HTH_ARAC"/>
    <property type="match status" value="1"/>
</dbReference>
<dbReference type="GO" id="GO:0003700">
    <property type="term" value="F:DNA-binding transcription factor activity"/>
    <property type="evidence" value="ECO:0007669"/>
    <property type="project" value="InterPro"/>
</dbReference>
<keyword evidence="2" id="KW-0805">Transcription regulation</keyword>
<dbReference type="InterPro" id="IPR018060">
    <property type="entry name" value="HTH_AraC"/>
</dbReference>
<dbReference type="EMBL" id="QASN01000015">
    <property type="protein sequence ID" value="PTU74696.1"/>
    <property type="molecule type" value="Genomic_DNA"/>
</dbReference>
<evidence type="ECO:0000256" key="1">
    <source>
        <dbReference type="ARBA" id="ARBA00004496"/>
    </source>
</evidence>
<dbReference type="Pfam" id="PF12833">
    <property type="entry name" value="HTH_18"/>
    <property type="match status" value="1"/>
</dbReference>
<dbReference type="Gene3D" id="1.10.10.60">
    <property type="entry name" value="Homeodomain-like"/>
    <property type="match status" value="1"/>
</dbReference>
<accession>A0A2T5PAB7</accession>
<gene>
    <name evidence="6" type="ORF">DBO85_08510</name>
</gene>
<keyword evidence="4" id="KW-0804">Transcription</keyword>
<proteinExistence type="predicted"/>
<comment type="caution">
    <text evidence="6">The sequence shown here is derived from an EMBL/GenBank/DDBJ whole genome shotgun (WGS) entry which is preliminary data.</text>
</comment>
<evidence type="ECO:0000259" key="5">
    <source>
        <dbReference type="PROSITE" id="PS01124"/>
    </source>
</evidence>
<dbReference type="RefSeq" id="WP_108106839.1">
    <property type="nucleotide sequence ID" value="NZ_QASN01000015.1"/>
</dbReference>
<dbReference type="InterPro" id="IPR050204">
    <property type="entry name" value="AraC_XylS_family_regulators"/>
</dbReference>
<feature type="domain" description="HTH araC/xylS-type" evidence="5">
    <location>
        <begin position="226"/>
        <end position="329"/>
    </location>
</feature>
<dbReference type="InterPro" id="IPR018062">
    <property type="entry name" value="HTH_AraC-typ_CS"/>
</dbReference>